<dbReference type="AlphaFoldDB" id="A0A0M4LKA7"/>
<dbReference type="CDD" id="cd00553">
    <property type="entry name" value="NAD_synthase"/>
    <property type="match status" value="1"/>
</dbReference>
<dbReference type="GO" id="GO:0005737">
    <property type="term" value="C:cytoplasm"/>
    <property type="evidence" value="ECO:0007669"/>
    <property type="project" value="InterPro"/>
</dbReference>
<dbReference type="InterPro" id="IPR003694">
    <property type="entry name" value="NAD_synthase"/>
</dbReference>
<feature type="binding site" evidence="7">
    <location>
        <position position="528"/>
    </location>
    <ligand>
        <name>deamido-NAD(+)</name>
        <dbReference type="ChEBI" id="CHEBI:58437"/>
        <note>ligand shared between two neighboring subunits</note>
    </ligand>
</feature>
<dbReference type="InterPro" id="IPR014445">
    <property type="entry name" value="Gln-dep_NAD_synthase"/>
</dbReference>
<keyword evidence="6 7" id="KW-0520">NAD</keyword>
<dbReference type="GO" id="GO:0008795">
    <property type="term" value="F:NAD+ synthase activity"/>
    <property type="evidence" value="ECO:0007669"/>
    <property type="project" value="UniProtKB-UniRule"/>
</dbReference>
<dbReference type="SUPFAM" id="SSF56317">
    <property type="entry name" value="Carbon-nitrogen hydrolase"/>
    <property type="match status" value="1"/>
</dbReference>
<keyword evidence="4 7" id="KW-0547">Nucleotide-binding</keyword>
<dbReference type="GO" id="GO:0004359">
    <property type="term" value="F:glutaminase activity"/>
    <property type="evidence" value="ECO:0007669"/>
    <property type="project" value="InterPro"/>
</dbReference>
<evidence type="ECO:0000256" key="3">
    <source>
        <dbReference type="ARBA" id="ARBA00022598"/>
    </source>
</evidence>
<gene>
    <name evidence="7" type="primary">nadE</name>
    <name evidence="11" type="ORF">PU02_1063</name>
</gene>
<proteinExistence type="inferred from homology"/>
<comment type="pathway">
    <text evidence="1 7 8">Cofactor biosynthesis; NAD(+) biosynthesis; NAD(+) from deamido-NAD(+) (L-Gln route): step 1/1.</text>
</comment>
<evidence type="ECO:0000256" key="5">
    <source>
        <dbReference type="ARBA" id="ARBA00022840"/>
    </source>
</evidence>
<feature type="binding site" evidence="7">
    <location>
        <position position="182"/>
    </location>
    <ligand>
        <name>L-glutamine</name>
        <dbReference type="ChEBI" id="CHEBI:58359"/>
    </ligand>
</feature>
<feature type="binding site" evidence="7">
    <location>
        <position position="188"/>
    </location>
    <ligand>
        <name>L-glutamine</name>
        <dbReference type="ChEBI" id="CHEBI:58359"/>
    </ligand>
</feature>
<dbReference type="KEGG" id="banc:PU02_1063"/>
<dbReference type="InterPro" id="IPR014729">
    <property type="entry name" value="Rossmann-like_a/b/a_fold"/>
</dbReference>
<dbReference type="STRING" id="1318743.PU02_1063"/>
<dbReference type="Pfam" id="PF02540">
    <property type="entry name" value="NAD_synthase"/>
    <property type="match status" value="1"/>
</dbReference>
<feature type="binding site" evidence="7">
    <location>
        <position position="125"/>
    </location>
    <ligand>
        <name>L-glutamine</name>
        <dbReference type="ChEBI" id="CHEBI:58359"/>
    </ligand>
</feature>
<feature type="binding site" evidence="7">
    <location>
        <position position="404"/>
    </location>
    <ligand>
        <name>ATP</name>
        <dbReference type="ChEBI" id="CHEBI:30616"/>
    </ligand>
</feature>
<dbReference type="InterPro" id="IPR022310">
    <property type="entry name" value="NAD/GMP_synthase"/>
</dbReference>
<evidence type="ECO:0000256" key="9">
    <source>
        <dbReference type="RuleBase" id="RU003811"/>
    </source>
</evidence>
<dbReference type="FunFam" id="3.40.50.620:FF:000106">
    <property type="entry name" value="Glutamine-dependent NAD(+) synthetase"/>
    <property type="match status" value="1"/>
</dbReference>
<dbReference type="CDD" id="cd07570">
    <property type="entry name" value="GAT_Gln-NAD-synth"/>
    <property type="match status" value="1"/>
</dbReference>
<comment type="function">
    <text evidence="7">Catalyzes the ATP-dependent amidation of deamido-NAD to form NAD. Uses L-glutamine as a nitrogen source.</text>
</comment>
<feature type="binding site" evidence="7">
    <location>
        <position position="409"/>
    </location>
    <ligand>
        <name>deamido-NAD(+)</name>
        <dbReference type="ChEBI" id="CHEBI:58437"/>
        <note>ligand shared between two neighboring subunits</note>
    </ligand>
</feature>
<dbReference type="RefSeq" id="WP_053944360.1">
    <property type="nucleotide sequence ID" value="NZ_CP010401.1"/>
</dbReference>
<dbReference type="HAMAP" id="MF_02090">
    <property type="entry name" value="NadE_glutamine_dep"/>
    <property type="match status" value="1"/>
</dbReference>
<feature type="active site" description="Proton acceptor; for glutaminase activity" evidence="7">
    <location>
        <position position="51"/>
    </location>
</feature>
<feature type="active site" description="Nucleophile; for glutaminase activity" evidence="7">
    <location>
        <position position="155"/>
    </location>
</feature>
<dbReference type="EC" id="6.3.5.1" evidence="7 8"/>
<evidence type="ECO:0000313" key="12">
    <source>
        <dbReference type="Proteomes" id="UP000057213"/>
    </source>
</evidence>
<dbReference type="PATRIC" id="fig|1318743.3.peg.1079"/>
<feature type="binding site" evidence="7">
    <location>
        <begin position="297"/>
        <end position="304"/>
    </location>
    <ligand>
        <name>ATP</name>
        <dbReference type="ChEBI" id="CHEBI:30616"/>
    </ligand>
</feature>
<evidence type="ECO:0000256" key="1">
    <source>
        <dbReference type="ARBA" id="ARBA00005188"/>
    </source>
</evidence>
<dbReference type="GO" id="GO:0009435">
    <property type="term" value="P:NAD+ biosynthetic process"/>
    <property type="evidence" value="ECO:0007669"/>
    <property type="project" value="UniProtKB-UniRule"/>
</dbReference>
<feature type="active site" description="For glutaminase activity" evidence="7">
    <location>
        <position position="119"/>
    </location>
</feature>
<keyword evidence="5 7" id="KW-0067">ATP-binding</keyword>
<evidence type="ECO:0000313" key="11">
    <source>
        <dbReference type="EMBL" id="ALE03877.1"/>
    </source>
</evidence>
<feature type="binding site" evidence="7">
    <location>
        <position position="380"/>
    </location>
    <ligand>
        <name>deamido-NAD(+)</name>
        <dbReference type="ChEBI" id="CHEBI:58437"/>
        <note>ligand shared between two neighboring subunits</note>
    </ligand>
</feature>
<evidence type="ECO:0000256" key="8">
    <source>
        <dbReference type="PIRNR" id="PIRNR006630"/>
    </source>
</evidence>
<dbReference type="GO" id="GO:0005524">
    <property type="term" value="F:ATP binding"/>
    <property type="evidence" value="ECO:0007669"/>
    <property type="project" value="UniProtKB-UniRule"/>
</dbReference>
<dbReference type="Gene3D" id="3.60.110.10">
    <property type="entry name" value="Carbon-nitrogen hydrolase"/>
    <property type="match status" value="1"/>
</dbReference>
<dbReference type="GO" id="GO:0003952">
    <property type="term" value="F:NAD+ synthase (glutamine-hydrolyzing) activity"/>
    <property type="evidence" value="ECO:0007669"/>
    <property type="project" value="UniProtKB-UniRule"/>
</dbReference>
<dbReference type="NCBIfam" id="NF010588">
    <property type="entry name" value="PRK13981.1"/>
    <property type="match status" value="1"/>
</dbReference>
<evidence type="ECO:0000256" key="4">
    <source>
        <dbReference type="ARBA" id="ARBA00022741"/>
    </source>
</evidence>
<reference evidence="11 12" key="1">
    <citation type="journal article" date="2015" name="Genome Announc.">
        <title>Complete Genome Sequence of Bartonella ancashensis Strain 20.00, Isolated from the Blood of a Patient with Verruga Peruana.</title>
        <authorList>
            <person name="Hang J."/>
            <person name="Mullins K.E."/>
            <person name="Clifford R.J."/>
            <person name="Onmus-Leone F."/>
            <person name="Yang Y."/>
            <person name="Jiang J."/>
            <person name="Leguia M."/>
            <person name="Kasper M.R."/>
            <person name="Maguina C."/>
            <person name="Lesho E.P."/>
            <person name="Jarman R.G."/>
            <person name="Richards A.L."/>
            <person name="Blazes D."/>
        </authorList>
    </citation>
    <scope>NUCLEOTIDE SEQUENCE [LARGE SCALE GENOMIC DNA]</scope>
    <source>
        <strain evidence="11 12">20.00</strain>
    </source>
</reference>
<dbReference type="PANTHER" id="PTHR23090:SF9">
    <property type="entry name" value="GLUTAMINE-DEPENDENT NAD(+) SYNTHETASE"/>
    <property type="match status" value="1"/>
</dbReference>
<keyword evidence="3 7" id="KW-0436">Ligase</keyword>
<keyword evidence="12" id="KW-1185">Reference proteome</keyword>
<comment type="similarity">
    <text evidence="9">Belongs to the NAD synthetase family.</text>
</comment>
<comment type="catalytic activity">
    <reaction evidence="7 8">
        <text>deamido-NAD(+) + L-glutamine + ATP + H2O = L-glutamate + AMP + diphosphate + NAD(+) + H(+)</text>
        <dbReference type="Rhea" id="RHEA:24384"/>
        <dbReference type="ChEBI" id="CHEBI:15377"/>
        <dbReference type="ChEBI" id="CHEBI:15378"/>
        <dbReference type="ChEBI" id="CHEBI:29985"/>
        <dbReference type="ChEBI" id="CHEBI:30616"/>
        <dbReference type="ChEBI" id="CHEBI:33019"/>
        <dbReference type="ChEBI" id="CHEBI:57540"/>
        <dbReference type="ChEBI" id="CHEBI:58359"/>
        <dbReference type="ChEBI" id="CHEBI:58437"/>
        <dbReference type="ChEBI" id="CHEBI:456215"/>
        <dbReference type="EC" id="6.3.5.1"/>
    </reaction>
</comment>
<organism evidence="11 12">
    <name type="scientific">Bartonella ancashensis</name>
    <dbReference type="NCBI Taxonomy" id="1318743"/>
    <lineage>
        <taxon>Bacteria</taxon>
        <taxon>Pseudomonadati</taxon>
        <taxon>Pseudomonadota</taxon>
        <taxon>Alphaproteobacteria</taxon>
        <taxon>Hyphomicrobiales</taxon>
        <taxon>Bartonellaceae</taxon>
        <taxon>Bartonella</taxon>
    </lineage>
</organism>
<name>A0A0M4LKA7_9HYPH</name>
<evidence type="ECO:0000256" key="6">
    <source>
        <dbReference type="ARBA" id="ARBA00023027"/>
    </source>
</evidence>
<dbReference type="Proteomes" id="UP000057213">
    <property type="component" value="Chromosome"/>
</dbReference>
<dbReference type="PIRSF" id="PIRSF006630">
    <property type="entry name" value="NADS_GAT"/>
    <property type="match status" value="1"/>
</dbReference>
<accession>A0A0M4LKA7</accession>
<protein>
    <recommendedName>
        <fullName evidence="7 8">Glutamine-dependent NAD(+) synthetase</fullName>
        <ecNumber evidence="7 8">6.3.5.1</ecNumber>
    </recommendedName>
    <alternativeName>
        <fullName evidence="7 8">NAD(+) synthase [glutamine-hydrolyzing]</fullName>
    </alternativeName>
</protein>
<feature type="domain" description="CN hydrolase" evidence="10">
    <location>
        <begin position="11"/>
        <end position="252"/>
    </location>
</feature>
<dbReference type="Pfam" id="PF00795">
    <property type="entry name" value="CN_hydrolase"/>
    <property type="match status" value="1"/>
</dbReference>
<dbReference type="EMBL" id="CP010401">
    <property type="protein sequence ID" value="ALE03877.1"/>
    <property type="molecule type" value="Genomic_DNA"/>
</dbReference>
<dbReference type="PANTHER" id="PTHR23090">
    <property type="entry name" value="NH 3 /GLUTAMINE-DEPENDENT NAD + SYNTHETASE"/>
    <property type="match status" value="1"/>
</dbReference>
<dbReference type="SUPFAM" id="SSF52402">
    <property type="entry name" value="Adenine nucleotide alpha hydrolases-like"/>
    <property type="match status" value="1"/>
</dbReference>
<comment type="caution">
    <text evidence="7">Lacks conserved residue(s) required for the propagation of feature annotation.</text>
</comment>
<dbReference type="InterPro" id="IPR003010">
    <property type="entry name" value="C-N_Hydrolase"/>
</dbReference>
<dbReference type="NCBIfam" id="TIGR00552">
    <property type="entry name" value="nadE"/>
    <property type="match status" value="1"/>
</dbReference>
<evidence type="ECO:0000259" key="10">
    <source>
        <dbReference type="PROSITE" id="PS50263"/>
    </source>
</evidence>
<dbReference type="UniPathway" id="UPA00253">
    <property type="reaction ID" value="UER00334"/>
</dbReference>
<dbReference type="PROSITE" id="PS50263">
    <property type="entry name" value="CN_HYDROLASE"/>
    <property type="match status" value="1"/>
</dbReference>
<evidence type="ECO:0000256" key="2">
    <source>
        <dbReference type="ARBA" id="ARBA00007145"/>
    </source>
</evidence>
<sequence length="559" mass="62130">MVIQKFIKDDFRIVVAQLNPVMGDIEGNLSLAKMAYQEAQEKNADLMLLTELFVSAYSPEDLALKPSFVKSCENAVKKLAEVTKDGPGIVIGTPISNGKAVYNGVMFLDDGKVIAEYLKFDLPNYAEFDEKRVFSPGPCLEPIVYRGVVLGIVICEDIWNNPSICEDLRKKGAEIILVSNASPYRRHKTLERISIVCEQAIRSAVPIIYANQVGGQDELVFDGGSFALDGQGAIAFQMKHFESHVALTHWQKKSVGWQCILGPKEELLSGICADYHACILGLGDYVNKNGFKDVLLGLSGGIDSALCATMAVDALGADRVCAVMMPYHYTSQESLQDAEDCARLLNCRYEVISIVQPVESFLNVMAPIFSGLPSDVTEENIQSRVRGTVLMALSNKLGSMVITTGNKSEMAVGYATLYGDMNGGFNPIKDLYKMHVYALAEWRNKNYSHRFLGKEGVVIPSNIIKKAPSAELRENQKDEDFLPPYPILDDILQLLVEDDMSIDDVVQCGYSQEVVKRIEHSLYVSEHKRRQSAPGVKISYKSFGRDRRYPITNRFRDKN</sequence>
<dbReference type="InterPro" id="IPR036526">
    <property type="entry name" value="C-N_Hydrolase_sf"/>
</dbReference>
<evidence type="ECO:0000256" key="7">
    <source>
        <dbReference type="HAMAP-Rule" id="MF_02090"/>
    </source>
</evidence>
<comment type="similarity">
    <text evidence="2 7 8">In the C-terminal section; belongs to the NAD synthetase family.</text>
</comment>
<dbReference type="Gene3D" id="3.40.50.620">
    <property type="entry name" value="HUPs"/>
    <property type="match status" value="1"/>
</dbReference>